<accession>A0A5P9PSL4</accession>
<name>A0ACD6BAC3_9PSEU</name>
<accession>A0ACD6BAC3</accession>
<reference evidence="2" key="2">
    <citation type="journal article" date="2020" name="IScience">
        <title>Class IV Lasso Peptides Synergistically Induce Proliferation of Cancer Cells and Sensitize Them to Doxorubicin.</title>
        <authorList>
            <person name="Guerrero-Garzon J.F."/>
            <person name="Madland E."/>
            <person name="Zehl M."/>
            <person name="Singh M."/>
            <person name="Rezaei S."/>
            <person name="Aachmann F.L."/>
            <person name="Courtade G."/>
            <person name="Urban E."/>
            <person name="Ruckert C."/>
            <person name="Busche T."/>
            <person name="Kalinowski J."/>
            <person name="Cao Y.R."/>
            <person name="Jiang Y."/>
            <person name="Jiang C.L."/>
            <person name="Selivanova G."/>
            <person name="Zotchev S.B."/>
        </authorList>
    </citation>
    <scope>STRUCTURE BY NMR OF 25-41</scope>
</reference>
<evidence type="ECO:0000313" key="1">
    <source>
        <dbReference type="EMBL" id="QFU91025.1"/>
    </source>
</evidence>
<keyword evidence="2" id="KW-0002">3D-structure</keyword>
<sequence>MIDENTVYEPPAMTSVGEFDEVTLGGGGRGYEYNKQCLIFC</sequence>
<dbReference type="EMBL" id="CP045480">
    <property type="protein sequence ID" value="QFU91025.1"/>
    <property type="molecule type" value="Genomic_DNA"/>
</dbReference>
<protein>
    <submittedName>
        <fullName evidence="1">Uncharacterized protein</fullName>
    </submittedName>
</protein>
<organism evidence="1">
    <name type="scientific">Amycolatopsis sp. YIM 10</name>
    <dbReference type="NCBI Taxonomy" id="2653857"/>
    <lineage>
        <taxon>Bacteria</taxon>
        <taxon>Bacillati</taxon>
        <taxon>Actinomycetota</taxon>
        <taxon>Actinomycetes</taxon>
        <taxon>Pseudonocardiales</taxon>
        <taxon>Pseudonocardiaceae</taxon>
        <taxon>Amycolatopsis</taxon>
    </lineage>
</organism>
<proteinExistence type="evidence at protein level"/>
<dbReference type="PDB" id="6XTI">
    <property type="method" value="NMR"/>
    <property type="chains" value="A=25-41"/>
</dbReference>
<reference evidence="1" key="1">
    <citation type="submission" date="2019-10" db="EMBL/GenBank/DDBJ databases">
        <title>Complete genome sequence of Amycolatopsis sp. YIM 10, isolated from a rare earth mine.</title>
        <authorList>
            <person name="Ruckert C."/>
            <person name="Guerrero-Garzon J.F."/>
            <person name="Zehl M."/>
            <person name="Rezaei S."/>
            <person name="Selivanova G."/>
            <person name="Urban E."/>
            <person name="Busche T."/>
            <person name="Kalinowski J."/>
            <person name="Cao Y.-R."/>
            <person name="Jiang Y."/>
            <person name="Jiang C.-L."/>
            <person name="Zotchev S.B."/>
        </authorList>
    </citation>
    <scope>NUCLEOTIDE SEQUENCE</scope>
    <source>
        <strain evidence="1">YIM 10</strain>
    </source>
</reference>
<gene>
    <name evidence="1" type="ORF">YIM_29265</name>
</gene>
<evidence type="ECO:0007829" key="2">
    <source>
        <dbReference type="PDB" id="6XTI"/>
    </source>
</evidence>